<dbReference type="InterPro" id="IPR035899">
    <property type="entry name" value="DBL_dom_sf"/>
</dbReference>
<dbReference type="InterPro" id="IPR011993">
    <property type="entry name" value="PH-like_dom_sf"/>
</dbReference>
<feature type="domain" description="DH" evidence="3">
    <location>
        <begin position="390"/>
        <end position="574"/>
    </location>
</feature>
<feature type="compositionally biased region" description="Basic residues" evidence="2">
    <location>
        <begin position="18"/>
        <end position="36"/>
    </location>
</feature>
<dbReference type="FunFam" id="1.20.900.10:FF:000007">
    <property type="entry name" value="rho guanine nucleotide exchange factor 19"/>
    <property type="match status" value="1"/>
</dbReference>
<dbReference type="Gene3D" id="2.30.29.30">
    <property type="entry name" value="Pleckstrin-homology domain (PH domain)/Phosphotyrosine-binding domain (PTB)"/>
    <property type="match status" value="1"/>
</dbReference>
<evidence type="ECO:0000256" key="1">
    <source>
        <dbReference type="ARBA" id="ARBA00022658"/>
    </source>
</evidence>
<dbReference type="CDD" id="cd00160">
    <property type="entry name" value="RhoGEF"/>
    <property type="match status" value="1"/>
</dbReference>
<dbReference type="PANTHER" id="PTHR12845">
    <property type="entry name" value="GUANINE NUCLEOTIDE EXCHANGE FACTOR"/>
    <property type="match status" value="1"/>
</dbReference>
<evidence type="ECO:0000256" key="2">
    <source>
        <dbReference type="SAM" id="MobiDB-lite"/>
    </source>
</evidence>
<dbReference type="InterPro" id="IPR000219">
    <property type="entry name" value="DH_dom"/>
</dbReference>
<dbReference type="Proteomes" id="UP000504612">
    <property type="component" value="Unplaced"/>
</dbReference>
<evidence type="ECO:0000313" key="4">
    <source>
        <dbReference type="Proteomes" id="UP000504612"/>
    </source>
</evidence>
<sequence length="648" mass="73749">MDEQNEIDFSNNNITPLWKRRSAHRGHLHTKNKHRPQSYQSSTGVLFTDFPVEDKDTFTLMQRDETIPSPDSNSIQRGPLLLTCKSVPNGKVQFPEHRILSSTLSDQSPQILKMVSNNSINFSSTGCIDSASSKSTYTRKASNQASLSPEKEHIVFTSSLGVLPPEVVHSPNNNTTIALALQSSQLPKNLENEPVRLHAPSDILHLPLQRIPSNQNDQSDRSSVTLSTNSLAALKVGKQQIIPKSLASETRIIGKANGQNSEPNSRVLKVRSMVETLDAPLVASEDDEAEGDVESPGMLKRSLRSTSYRRAVKKMLKGQGTFDGQENAVLYQNYKEKALDIDSDEDVESKEQKSDEKIVIQYKPLRSTWSQLSAVKRNGLSQTISQEERKRQEAMFEVISSEHSYLLSLEILIRMFKNSKELSSTMTKTESHHLFSNIADVCEASKKFFTELEERHRSNIFIDDISDIVEKHTTSTFDPYIKYCTNEVYQQRTLQKLLATNPSFKEVLSRIETQEECRNLPMISFLILPMQRVTRLPLLMDTICQKTQKDLPKYEVCKRALKAVSKLVRLCNEGARKMERTEMMYTINSQLEFKIKPFPLVSSSRWLVKRGELAAFVEDTVLFSKRTSKQQVYFFLFNDVLIITKKKR</sequence>
<evidence type="ECO:0000259" key="3">
    <source>
        <dbReference type="PROSITE" id="PS50010"/>
    </source>
</evidence>
<dbReference type="SUPFAM" id="SSF50729">
    <property type="entry name" value="PH domain-like"/>
    <property type="match status" value="1"/>
</dbReference>
<keyword evidence="4" id="KW-1185">Reference proteome</keyword>
<dbReference type="InterPro" id="IPR047271">
    <property type="entry name" value="Ephexin-like"/>
</dbReference>
<dbReference type="PROSITE" id="PS50010">
    <property type="entry name" value="DH_2"/>
    <property type="match status" value="1"/>
</dbReference>
<dbReference type="SMART" id="SM00325">
    <property type="entry name" value="RhoGEF"/>
    <property type="match status" value="1"/>
</dbReference>
<evidence type="ECO:0000313" key="5">
    <source>
        <dbReference type="RefSeq" id="XP_026521110.1"/>
    </source>
</evidence>
<organism evidence="4 5">
    <name type="scientific">Notechis scutatus</name>
    <name type="common">mainland tiger snake</name>
    <dbReference type="NCBI Taxonomy" id="8663"/>
    <lineage>
        <taxon>Eukaryota</taxon>
        <taxon>Metazoa</taxon>
        <taxon>Chordata</taxon>
        <taxon>Craniata</taxon>
        <taxon>Vertebrata</taxon>
        <taxon>Euteleostomi</taxon>
        <taxon>Lepidosauria</taxon>
        <taxon>Squamata</taxon>
        <taxon>Bifurcata</taxon>
        <taxon>Unidentata</taxon>
        <taxon>Episquamata</taxon>
        <taxon>Toxicofera</taxon>
        <taxon>Serpentes</taxon>
        <taxon>Colubroidea</taxon>
        <taxon>Elapidae</taxon>
        <taxon>Hydrophiinae</taxon>
        <taxon>Notechis</taxon>
    </lineage>
</organism>
<dbReference type="RefSeq" id="XP_026521110.1">
    <property type="nucleotide sequence ID" value="XM_026665325.1"/>
</dbReference>
<dbReference type="SUPFAM" id="SSF48065">
    <property type="entry name" value="DBL homology domain (DH-domain)"/>
    <property type="match status" value="1"/>
</dbReference>
<dbReference type="Gene3D" id="1.20.900.10">
    <property type="entry name" value="Dbl homology (DH) domain"/>
    <property type="match status" value="1"/>
</dbReference>
<dbReference type="CTD" id="26084"/>
<dbReference type="AlphaFoldDB" id="A0A6J1TT00"/>
<name>A0A6J1TT00_9SAUR</name>
<feature type="region of interest" description="Disordered" evidence="2">
    <location>
        <begin position="18"/>
        <end position="42"/>
    </location>
</feature>
<gene>
    <name evidence="5" type="primary">ARHGEF26</name>
</gene>
<dbReference type="GO" id="GO:0005085">
    <property type="term" value="F:guanyl-nucleotide exchange factor activity"/>
    <property type="evidence" value="ECO:0007669"/>
    <property type="project" value="UniProtKB-KW"/>
</dbReference>
<dbReference type="PANTHER" id="PTHR12845:SF4">
    <property type="entry name" value="RHO GUANINE NUCLEOTIDE EXCHANGE FACTOR 26"/>
    <property type="match status" value="1"/>
</dbReference>
<proteinExistence type="predicted"/>
<accession>A0A6J1TT00</accession>
<protein>
    <submittedName>
        <fullName evidence="5">Rho guanine nucleotide exchange factor 26 isoform X2</fullName>
    </submittedName>
</protein>
<dbReference type="Pfam" id="PF00621">
    <property type="entry name" value="RhoGEF"/>
    <property type="match status" value="1"/>
</dbReference>
<keyword evidence="1" id="KW-0344">Guanine-nucleotide releasing factor</keyword>
<dbReference type="GeneID" id="113410658"/>
<reference evidence="5" key="1">
    <citation type="submission" date="2025-08" db="UniProtKB">
        <authorList>
            <consortium name="RefSeq"/>
        </authorList>
    </citation>
    <scope>IDENTIFICATION</scope>
</reference>